<keyword evidence="1" id="KW-0472">Membrane</keyword>
<accession>A0A6J5L8V9</accession>
<evidence type="ECO:0000313" key="2">
    <source>
        <dbReference type="EMBL" id="CAB4129872.1"/>
    </source>
</evidence>
<evidence type="ECO:0000256" key="1">
    <source>
        <dbReference type="SAM" id="Phobius"/>
    </source>
</evidence>
<feature type="transmembrane region" description="Helical" evidence="1">
    <location>
        <begin position="14"/>
        <end position="36"/>
    </location>
</feature>
<keyword evidence="1" id="KW-0812">Transmembrane</keyword>
<protein>
    <submittedName>
        <fullName evidence="2">Uncharacterized protein</fullName>
    </submittedName>
</protein>
<gene>
    <name evidence="2" type="ORF">UFOVP117_141</name>
</gene>
<keyword evidence="1" id="KW-1133">Transmembrane helix</keyword>
<proteinExistence type="predicted"/>
<organism evidence="2">
    <name type="scientific">uncultured Caudovirales phage</name>
    <dbReference type="NCBI Taxonomy" id="2100421"/>
    <lineage>
        <taxon>Viruses</taxon>
        <taxon>Duplodnaviria</taxon>
        <taxon>Heunggongvirae</taxon>
        <taxon>Uroviricota</taxon>
        <taxon>Caudoviricetes</taxon>
        <taxon>Peduoviridae</taxon>
        <taxon>Maltschvirus</taxon>
        <taxon>Maltschvirus maltsch</taxon>
    </lineage>
</organism>
<dbReference type="EMBL" id="LR796235">
    <property type="protein sequence ID" value="CAB4129872.1"/>
    <property type="molecule type" value="Genomic_DNA"/>
</dbReference>
<name>A0A6J5L8V9_9CAUD</name>
<reference evidence="2" key="1">
    <citation type="submission" date="2020-04" db="EMBL/GenBank/DDBJ databases">
        <authorList>
            <person name="Chiriac C."/>
            <person name="Salcher M."/>
            <person name="Ghai R."/>
            <person name="Kavagutti S V."/>
        </authorList>
    </citation>
    <scope>NUCLEOTIDE SEQUENCE</scope>
</reference>
<sequence length="135" mass="15654">MVDRLPGWAQKGTLVFPFFFLFVFIYKTITMSKIIITKEQLKKLKNTLSENAEQITEDKDGNYMAKQQLFTIGTLALQMWEIMEDDEQLDDWMESKIAQAEQSITSVVKAYMYDEVVDGMKGMETLNYNDIVIGK</sequence>